<organism evidence="11 12">
    <name type="scientific">Trapa natans</name>
    <name type="common">Water chestnut</name>
    <dbReference type="NCBI Taxonomy" id="22666"/>
    <lineage>
        <taxon>Eukaryota</taxon>
        <taxon>Viridiplantae</taxon>
        <taxon>Streptophyta</taxon>
        <taxon>Embryophyta</taxon>
        <taxon>Tracheophyta</taxon>
        <taxon>Spermatophyta</taxon>
        <taxon>Magnoliopsida</taxon>
        <taxon>eudicotyledons</taxon>
        <taxon>Gunneridae</taxon>
        <taxon>Pentapetalae</taxon>
        <taxon>rosids</taxon>
        <taxon>malvids</taxon>
        <taxon>Myrtales</taxon>
        <taxon>Lythraceae</taxon>
        <taxon>Trapa</taxon>
    </lineage>
</organism>
<comment type="caution">
    <text evidence="11">The sequence shown here is derived from an EMBL/GenBank/DDBJ whole genome shotgun (WGS) entry which is preliminary data.</text>
</comment>
<dbReference type="AlphaFoldDB" id="A0AAN7LKI7"/>
<dbReference type="Pfam" id="PF07526">
    <property type="entry name" value="POX"/>
    <property type="match status" value="1"/>
</dbReference>
<protein>
    <recommendedName>
        <fullName evidence="10">Homeobox domain-containing protein</fullName>
    </recommendedName>
</protein>
<accession>A0AAN7LKI7</accession>
<feature type="DNA-binding region" description="Homeobox" evidence="8">
    <location>
        <begin position="405"/>
        <end position="469"/>
    </location>
</feature>
<dbReference type="EMBL" id="JAXQNO010000010">
    <property type="protein sequence ID" value="KAK4790093.1"/>
    <property type="molecule type" value="Genomic_DNA"/>
</dbReference>
<dbReference type="SUPFAM" id="SSF46689">
    <property type="entry name" value="Homeodomain-like"/>
    <property type="match status" value="1"/>
</dbReference>
<evidence type="ECO:0000256" key="7">
    <source>
        <dbReference type="ARBA" id="ARBA00023242"/>
    </source>
</evidence>
<comment type="subcellular location">
    <subcellularLocation>
        <location evidence="1 8">Nucleus</location>
    </subcellularLocation>
</comment>
<dbReference type="Pfam" id="PF05920">
    <property type="entry name" value="Homeobox_KN"/>
    <property type="match status" value="1"/>
</dbReference>
<proteinExistence type="inferred from homology"/>
<feature type="domain" description="Homeobox" evidence="10">
    <location>
        <begin position="403"/>
        <end position="468"/>
    </location>
</feature>
<feature type="region of interest" description="Disordered" evidence="9">
    <location>
        <begin position="259"/>
        <end position="282"/>
    </location>
</feature>
<dbReference type="GO" id="GO:0005634">
    <property type="term" value="C:nucleus"/>
    <property type="evidence" value="ECO:0007669"/>
    <property type="project" value="UniProtKB-SubCell"/>
</dbReference>
<feature type="region of interest" description="Disordered" evidence="9">
    <location>
        <begin position="477"/>
        <end position="519"/>
    </location>
</feature>
<keyword evidence="4 8" id="KW-0238">DNA-binding</keyword>
<dbReference type="Gene3D" id="1.10.10.60">
    <property type="entry name" value="Homeodomain-like"/>
    <property type="match status" value="1"/>
</dbReference>
<dbReference type="InterPro" id="IPR006563">
    <property type="entry name" value="POX_dom"/>
</dbReference>
<dbReference type="PROSITE" id="PS50071">
    <property type="entry name" value="HOMEOBOX_2"/>
    <property type="match status" value="1"/>
</dbReference>
<evidence type="ECO:0000313" key="11">
    <source>
        <dbReference type="EMBL" id="KAK4790093.1"/>
    </source>
</evidence>
<dbReference type="SMART" id="SM00574">
    <property type="entry name" value="POX"/>
    <property type="match status" value="1"/>
</dbReference>
<dbReference type="PANTHER" id="PTHR11850">
    <property type="entry name" value="HOMEOBOX PROTEIN TRANSCRIPTION FACTORS"/>
    <property type="match status" value="1"/>
</dbReference>
<evidence type="ECO:0000256" key="3">
    <source>
        <dbReference type="ARBA" id="ARBA00023015"/>
    </source>
</evidence>
<evidence type="ECO:0000256" key="9">
    <source>
        <dbReference type="SAM" id="MobiDB-lite"/>
    </source>
</evidence>
<dbReference type="SMART" id="SM00389">
    <property type="entry name" value="HOX"/>
    <property type="match status" value="1"/>
</dbReference>
<reference evidence="11 12" key="1">
    <citation type="journal article" date="2023" name="Hortic Res">
        <title>Pangenome of water caltrop reveals structural variations and asymmetric subgenome divergence after allopolyploidization.</title>
        <authorList>
            <person name="Zhang X."/>
            <person name="Chen Y."/>
            <person name="Wang L."/>
            <person name="Yuan Y."/>
            <person name="Fang M."/>
            <person name="Shi L."/>
            <person name="Lu R."/>
            <person name="Comes H.P."/>
            <person name="Ma Y."/>
            <person name="Chen Y."/>
            <person name="Huang G."/>
            <person name="Zhou Y."/>
            <person name="Zheng Z."/>
            <person name="Qiu Y."/>
        </authorList>
    </citation>
    <scope>NUCLEOTIDE SEQUENCE [LARGE SCALE GENOMIC DNA]</scope>
    <source>
        <strain evidence="11">F231</strain>
    </source>
</reference>
<comment type="similarity">
    <text evidence="2">Belongs to the TALE/BELL homeobox family.</text>
</comment>
<evidence type="ECO:0000256" key="8">
    <source>
        <dbReference type="PROSITE-ProRule" id="PRU00108"/>
    </source>
</evidence>
<evidence type="ECO:0000256" key="2">
    <source>
        <dbReference type="ARBA" id="ARBA00006454"/>
    </source>
</evidence>
<dbReference type="Proteomes" id="UP001346149">
    <property type="component" value="Unassembled WGS sequence"/>
</dbReference>
<evidence type="ECO:0000313" key="12">
    <source>
        <dbReference type="Proteomes" id="UP001346149"/>
    </source>
</evidence>
<dbReference type="GO" id="GO:0006355">
    <property type="term" value="P:regulation of DNA-templated transcription"/>
    <property type="evidence" value="ECO:0007669"/>
    <property type="project" value="InterPro"/>
</dbReference>
<keyword evidence="3" id="KW-0805">Transcription regulation</keyword>
<evidence type="ECO:0000256" key="6">
    <source>
        <dbReference type="ARBA" id="ARBA00023163"/>
    </source>
</evidence>
<dbReference type="GO" id="GO:0003677">
    <property type="term" value="F:DNA binding"/>
    <property type="evidence" value="ECO:0007669"/>
    <property type="project" value="UniProtKB-UniRule"/>
</dbReference>
<dbReference type="CDD" id="cd00086">
    <property type="entry name" value="homeodomain"/>
    <property type="match status" value="1"/>
</dbReference>
<evidence type="ECO:0000256" key="4">
    <source>
        <dbReference type="ARBA" id="ARBA00023125"/>
    </source>
</evidence>
<gene>
    <name evidence="11" type="ORF">SAY86_017397</name>
</gene>
<keyword evidence="12" id="KW-1185">Reference proteome</keyword>
<name>A0AAN7LKI7_TRANT</name>
<keyword evidence="6" id="KW-0804">Transcription</keyword>
<dbReference type="InterPro" id="IPR009057">
    <property type="entry name" value="Homeodomain-like_sf"/>
</dbReference>
<feature type="region of interest" description="Disordered" evidence="9">
    <location>
        <begin position="1"/>
        <end position="33"/>
    </location>
</feature>
<dbReference type="InterPro" id="IPR001356">
    <property type="entry name" value="HD"/>
</dbReference>
<dbReference type="InterPro" id="IPR008422">
    <property type="entry name" value="KN_HD"/>
</dbReference>
<evidence type="ECO:0000256" key="5">
    <source>
        <dbReference type="ARBA" id="ARBA00023155"/>
    </source>
</evidence>
<dbReference type="InterPro" id="IPR050224">
    <property type="entry name" value="TALE_homeobox"/>
</dbReference>
<sequence>MSQTHHQGIFTLENEERSESTSAHQIERENLRDQAFEPPAFVPLVGQGRPYDPPGYEAAVGVLPEMLCLPLSDPSSHPAVLPCYSLGHIIEPQRLEGETASELWYGNRPGGHGGSRGTSSGLLPLPPFQWGFHDASHTLNQENFQRLSLSLSSTINHLEIPKVEEQLRISNTGDGGLLFYNNNQYRSHLGSIGGGIHGPSSSSSIPSSSSSIPSSWGMVNILRNSKYTKAAQELLEEFCSVSRVNRRVGIESKICNYNDNQGGNSEGRAGLSSTSLLSPGDRAEQQRRKAKLLTMLDEARVLFQVEKRYTHYCEQMQMVMNSFDMVMGLGTAAPYTTLAQKAMSRHFRCLKDAVAAELRSTCQRLGEKDVSSITKGETPRLKLLDQRLRQKRAFHQVEGVMEQEAWRPQRGLPERSVNILRSWLFEHFLNPYVYPSDADKLLLSRQTGLSRNQVSNWFINARVRLWKPMVEEMYQKESKEASSEAEEGTAAGEAEISAREIDPSAGEIDPSFSSFTSATDRNFPETQLNYQYSADIPTMAAIHGRHYAQIATTTAFTEPTPPDSSALPMPAVGGDVFLTLGLHQGGGNSRNMAAEKDHFRDFGGFFN</sequence>
<keyword evidence="5 8" id="KW-0371">Homeobox</keyword>
<evidence type="ECO:0000256" key="1">
    <source>
        <dbReference type="ARBA" id="ARBA00004123"/>
    </source>
</evidence>
<feature type="compositionally biased region" description="Basic and acidic residues" evidence="9">
    <location>
        <begin position="14"/>
        <end position="33"/>
    </location>
</feature>
<keyword evidence="7 8" id="KW-0539">Nucleus</keyword>
<evidence type="ECO:0000259" key="10">
    <source>
        <dbReference type="PROSITE" id="PS50071"/>
    </source>
</evidence>